<dbReference type="SUPFAM" id="SSF58104">
    <property type="entry name" value="Methyl-accepting chemotaxis protein (MCP) signaling domain"/>
    <property type="match status" value="1"/>
</dbReference>
<name>A0A414DIG2_9FIRM</name>
<sequence length="261" mass="28437">MKIQDFADMEKFESIMSDWAVATGLATVAVGADGKYISECYNFTDFCIKLTRGSKEGCRRCEKCDAEGQGVYHCHAGLVDFGIPLKLNDGTVLGSVIGGQVLPEHPNEEKFRGVARELGINEDEYIEALGKVTVRTEAEINAAANLLGAVLNNFINSEYNSKYNGQLITKLTSGVKSCEEYVRDIKENTKQLDGIQRKQNILALNASIEAARAGEAGKGFSVVALEVGKLAKSCTDLNNRITSTVENIYDVIHNMADIGKR</sequence>
<dbReference type="AlphaFoldDB" id="A0A414DIG2"/>
<dbReference type="GO" id="GO:0016020">
    <property type="term" value="C:membrane"/>
    <property type="evidence" value="ECO:0007669"/>
    <property type="project" value="InterPro"/>
</dbReference>
<dbReference type="InterPro" id="IPR004089">
    <property type="entry name" value="MCPsignal_dom"/>
</dbReference>
<keyword evidence="3" id="KW-0807">Transducer</keyword>
<comment type="caution">
    <text evidence="6">The sequence shown here is derived from an EMBL/GenBank/DDBJ whole genome shotgun (WGS) entry which is preliminary data.</text>
</comment>
<proteinExistence type="inferred from homology"/>
<evidence type="ECO:0000313" key="6">
    <source>
        <dbReference type="EMBL" id="RHD10584.1"/>
    </source>
</evidence>
<evidence type="ECO:0000313" key="8">
    <source>
        <dbReference type="Proteomes" id="UP000284794"/>
    </source>
</evidence>
<evidence type="ECO:0000256" key="1">
    <source>
        <dbReference type="ARBA" id="ARBA00022500"/>
    </source>
</evidence>
<evidence type="ECO:0000313" key="10">
    <source>
        <dbReference type="Proteomes" id="UP000285844"/>
    </source>
</evidence>
<reference evidence="8 9" key="1">
    <citation type="submission" date="2018-08" db="EMBL/GenBank/DDBJ databases">
        <title>A genome reference for cultivated species of the human gut microbiota.</title>
        <authorList>
            <person name="Zou Y."/>
            <person name="Xue W."/>
            <person name="Luo G."/>
        </authorList>
    </citation>
    <scope>NUCLEOTIDE SEQUENCE [LARGE SCALE GENOMIC DNA]</scope>
    <source>
        <strain evidence="7 9">AF36-7BH</strain>
        <strain evidence="6 8">AM32-2AC</strain>
        <strain evidence="5 10">AM37-3BH</strain>
    </source>
</reference>
<evidence type="ECO:0000313" key="5">
    <source>
        <dbReference type="EMBL" id="RHC15292.1"/>
    </source>
</evidence>
<dbReference type="PROSITE" id="PS50111">
    <property type="entry name" value="CHEMOTAXIS_TRANSDUC_2"/>
    <property type="match status" value="1"/>
</dbReference>
<dbReference type="GO" id="GO:0006935">
    <property type="term" value="P:chemotaxis"/>
    <property type="evidence" value="ECO:0007669"/>
    <property type="project" value="UniProtKB-KW"/>
</dbReference>
<dbReference type="Pfam" id="PF10114">
    <property type="entry name" value="PocR"/>
    <property type="match status" value="1"/>
</dbReference>
<protein>
    <submittedName>
        <fullName evidence="6">Chemotaxis protein</fullName>
    </submittedName>
</protein>
<keyword evidence="1" id="KW-0145">Chemotaxis</keyword>
<evidence type="ECO:0000313" key="9">
    <source>
        <dbReference type="Proteomes" id="UP000285201"/>
    </source>
</evidence>
<dbReference type="Proteomes" id="UP000285201">
    <property type="component" value="Unassembled WGS sequence"/>
</dbReference>
<evidence type="ECO:0000313" key="7">
    <source>
        <dbReference type="EMBL" id="RHL70369.1"/>
    </source>
</evidence>
<evidence type="ECO:0000259" key="4">
    <source>
        <dbReference type="PROSITE" id="PS50111"/>
    </source>
</evidence>
<accession>A0A414DIG2</accession>
<organism evidence="6 8">
    <name type="scientific">Lachnospira eligens</name>
    <dbReference type="NCBI Taxonomy" id="39485"/>
    <lineage>
        <taxon>Bacteria</taxon>
        <taxon>Bacillati</taxon>
        <taxon>Bacillota</taxon>
        <taxon>Clostridia</taxon>
        <taxon>Lachnospirales</taxon>
        <taxon>Lachnospiraceae</taxon>
        <taxon>Lachnospira</taxon>
    </lineage>
</organism>
<dbReference type="RefSeq" id="WP_118008529.1">
    <property type="nucleotide sequence ID" value="NZ_DAWDTH010000004.1"/>
</dbReference>
<dbReference type="InterPro" id="IPR051310">
    <property type="entry name" value="MCP_chemotaxis"/>
</dbReference>
<comment type="similarity">
    <text evidence="2">Belongs to the methyl-accepting chemotaxis (MCP) protein family.</text>
</comment>
<dbReference type="InterPro" id="IPR018771">
    <property type="entry name" value="PocR_dom"/>
</dbReference>
<dbReference type="GO" id="GO:0007165">
    <property type="term" value="P:signal transduction"/>
    <property type="evidence" value="ECO:0007669"/>
    <property type="project" value="UniProtKB-KW"/>
</dbReference>
<dbReference type="Gene3D" id="1.10.287.950">
    <property type="entry name" value="Methyl-accepting chemotaxis protein"/>
    <property type="match status" value="1"/>
</dbReference>
<dbReference type="Proteomes" id="UP000285844">
    <property type="component" value="Unassembled WGS sequence"/>
</dbReference>
<dbReference type="Proteomes" id="UP000284794">
    <property type="component" value="Unassembled WGS sequence"/>
</dbReference>
<evidence type="ECO:0000256" key="2">
    <source>
        <dbReference type="ARBA" id="ARBA00029447"/>
    </source>
</evidence>
<dbReference type="PANTHER" id="PTHR43531">
    <property type="entry name" value="PROTEIN ICFG"/>
    <property type="match status" value="1"/>
</dbReference>
<evidence type="ECO:0000256" key="3">
    <source>
        <dbReference type="PROSITE-ProRule" id="PRU00284"/>
    </source>
</evidence>
<dbReference type="PANTHER" id="PTHR43531:SF11">
    <property type="entry name" value="METHYL-ACCEPTING CHEMOTAXIS PROTEIN 3"/>
    <property type="match status" value="1"/>
</dbReference>
<dbReference type="EMBL" id="QSIS01000002">
    <property type="protein sequence ID" value="RHD10584.1"/>
    <property type="molecule type" value="Genomic_DNA"/>
</dbReference>
<gene>
    <name evidence="7" type="ORF">DW007_05180</name>
    <name evidence="6" type="ORF">DW811_02730</name>
    <name evidence="5" type="ORF">DW858_00175</name>
</gene>
<feature type="domain" description="Methyl-accepting transducer" evidence="4">
    <location>
        <begin position="166"/>
        <end position="261"/>
    </location>
</feature>
<dbReference type="EMBL" id="QSHM01000001">
    <property type="protein sequence ID" value="RHC15292.1"/>
    <property type="molecule type" value="Genomic_DNA"/>
</dbReference>
<dbReference type="EMBL" id="QROY01000003">
    <property type="protein sequence ID" value="RHL70369.1"/>
    <property type="molecule type" value="Genomic_DNA"/>
</dbReference>